<name>A0A8J3F3H4_9BURK</name>
<evidence type="ECO:0000313" key="1">
    <source>
        <dbReference type="EMBL" id="GGI20236.1"/>
    </source>
</evidence>
<proteinExistence type="predicted"/>
<sequence length="206" mass="22955">MPSHFPSESDLLRAEIAVAAARLIAEDGIDYGTAKRKAAKQILGNNKVRGDVLPDNAMVEDEVRAYNALFFADTQPLRLRYLRELAVRLMRELQPFQPYLTGAVLNGTAGEHSDIHLHLFADSAKDVEIFLLNKGIDFDVSESPHFNGHDEVETLSFLWQNEGVHLVLYETDDLRQSNGRKSGSRTERAPIASVIALLTESDHTSL</sequence>
<evidence type="ECO:0000313" key="2">
    <source>
        <dbReference type="Proteomes" id="UP000642180"/>
    </source>
</evidence>
<reference evidence="2" key="1">
    <citation type="journal article" date="2019" name="Int. J. Syst. Evol. Microbiol.">
        <title>The Global Catalogue of Microorganisms (GCM) 10K type strain sequencing project: providing services to taxonomists for standard genome sequencing and annotation.</title>
        <authorList>
            <consortium name="The Broad Institute Genomics Platform"/>
            <consortium name="The Broad Institute Genome Sequencing Center for Infectious Disease"/>
            <person name="Wu L."/>
            <person name="Ma J."/>
        </authorList>
    </citation>
    <scope>NUCLEOTIDE SEQUENCE [LARGE SCALE GENOMIC DNA]</scope>
    <source>
        <strain evidence="2">CCM 2767</strain>
    </source>
</reference>
<dbReference type="AlphaFoldDB" id="A0A8J3F3H4"/>
<comment type="caution">
    <text evidence="1">The sequence shown here is derived from an EMBL/GenBank/DDBJ whole genome shotgun (WGS) entry which is preliminary data.</text>
</comment>
<keyword evidence="2" id="KW-1185">Reference proteome</keyword>
<dbReference type="EMBL" id="BMDI01000002">
    <property type="protein sequence ID" value="GGI20236.1"/>
    <property type="molecule type" value="Genomic_DNA"/>
</dbReference>
<protein>
    <recommendedName>
        <fullName evidence="3">UDP-N-acetylmuramate--alanine ligase</fullName>
    </recommendedName>
</protein>
<dbReference type="RefSeq" id="WP_188381495.1">
    <property type="nucleotide sequence ID" value="NZ_BMDI01000002.1"/>
</dbReference>
<accession>A0A8J3F3H4</accession>
<organism evidence="1 2">
    <name type="scientific">Oxalicibacterium faecigallinarum</name>
    <dbReference type="NCBI Taxonomy" id="573741"/>
    <lineage>
        <taxon>Bacteria</taxon>
        <taxon>Pseudomonadati</taxon>
        <taxon>Pseudomonadota</taxon>
        <taxon>Betaproteobacteria</taxon>
        <taxon>Burkholderiales</taxon>
        <taxon>Oxalobacteraceae</taxon>
        <taxon>Oxalicibacterium</taxon>
    </lineage>
</organism>
<dbReference type="Proteomes" id="UP000642180">
    <property type="component" value="Unassembled WGS sequence"/>
</dbReference>
<evidence type="ECO:0008006" key="3">
    <source>
        <dbReference type="Google" id="ProtNLM"/>
    </source>
</evidence>
<gene>
    <name evidence="1" type="ORF">GCM10008066_23020</name>
</gene>